<feature type="domain" description="UspA" evidence="2">
    <location>
        <begin position="162"/>
        <end position="296"/>
    </location>
</feature>
<dbReference type="PANTHER" id="PTHR46268">
    <property type="entry name" value="STRESS RESPONSE PROTEIN NHAX"/>
    <property type="match status" value="1"/>
</dbReference>
<protein>
    <submittedName>
        <fullName evidence="3">Nucleotide-binding universal stress protein, UspA family</fullName>
    </submittedName>
</protein>
<evidence type="ECO:0000259" key="2">
    <source>
        <dbReference type="Pfam" id="PF00582"/>
    </source>
</evidence>
<dbReference type="PRINTS" id="PR01438">
    <property type="entry name" value="UNVRSLSTRESS"/>
</dbReference>
<evidence type="ECO:0000256" key="1">
    <source>
        <dbReference type="ARBA" id="ARBA00008791"/>
    </source>
</evidence>
<reference evidence="4" key="1">
    <citation type="submission" date="2016-10" db="EMBL/GenBank/DDBJ databases">
        <authorList>
            <person name="Varghese N."/>
            <person name="Submissions S."/>
        </authorList>
    </citation>
    <scope>NUCLEOTIDE SEQUENCE [LARGE SCALE GENOMIC DNA]</scope>
    <source>
        <strain evidence="4">DSM 5918</strain>
    </source>
</reference>
<name>A0A1I3QCQ7_9BACT</name>
<dbReference type="InterPro" id="IPR014729">
    <property type="entry name" value="Rossmann-like_a/b/a_fold"/>
</dbReference>
<dbReference type="Proteomes" id="UP000198635">
    <property type="component" value="Unassembled WGS sequence"/>
</dbReference>
<dbReference type="SUPFAM" id="SSF52402">
    <property type="entry name" value="Adenine nucleotide alpha hydrolases-like"/>
    <property type="match status" value="2"/>
</dbReference>
<evidence type="ECO:0000313" key="3">
    <source>
        <dbReference type="EMBL" id="SFJ31490.1"/>
    </source>
</evidence>
<sequence>MFTKILFATSGSPCCDAAARVAFDLAARYNAKLFVYHVLGVPSRGFSQVVVDVRTGEKVELDEDYTLWVKDELGNTYDRQMKSGVDCEIETAVGIPHREVLRKARQEDVDLIVMGASTTGCEADADAYQRHFAGSTLQRVAKVSKAPVLVVNRPVASFWGGFTNIVFGADFSKASEHAFKFALNTAKELDAKLHVFHAIDIGSTHSLISQKQLDDQMIEARDRMRRKYLIQTGDFKNVTADIWEGIPYVEIVKYAREKQADLIVMAHHSKDVGDEDSAFGHTLEQVLLRATCPVASVNRPDKIQTV</sequence>
<dbReference type="InterPro" id="IPR006015">
    <property type="entry name" value="Universal_stress_UspA"/>
</dbReference>
<organism evidence="3 4">
    <name type="scientific">Desulfomicrobium apsheronum</name>
    <dbReference type="NCBI Taxonomy" id="52560"/>
    <lineage>
        <taxon>Bacteria</taxon>
        <taxon>Pseudomonadati</taxon>
        <taxon>Thermodesulfobacteriota</taxon>
        <taxon>Desulfovibrionia</taxon>
        <taxon>Desulfovibrionales</taxon>
        <taxon>Desulfomicrobiaceae</taxon>
        <taxon>Desulfomicrobium</taxon>
    </lineage>
</organism>
<dbReference type="RefSeq" id="WP_092372744.1">
    <property type="nucleotide sequence ID" value="NZ_FORX01000002.1"/>
</dbReference>
<dbReference type="CDD" id="cd00293">
    <property type="entry name" value="USP-like"/>
    <property type="match status" value="2"/>
</dbReference>
<dbReference type="InterPro" id="IPR006016">
    <property type="entry name" value="UspA"/>
</dbReference>
<comment type="similarity">
    <text evidence="1">Belongs to the universal stress protein A family.</text>
</comment>
<keyword evidence="4" id="KW-1185">Reference proteome</keyword>
<dbReference type="Pfam" id="PF00582">
    <property type="entry name" value="Usp"/>
    <property type="match status" value="2"/>
</dbReference>
<dbReference type="PANTHER" id="PTHR46268:SF6">
    <property type="entry name" value="UNIVERSAL STRESS PROTEIN UP12"/>
    <property type="match status" value="1"/>
</dbReference>
<dbReference type="AlphaFoldDB" id="A0A1I3QCQ7"/>
<accession>A0A1I3QCQ7</accession>
<dbReference type="STRING" id="52560.SAMN04488082_102285"/>
<proteinExistence type="inferred from homology"/>
<dbReference type="Gene3D" id="3.40.50.620">
    <property type="entry name" value="HUPs"/>
    <property type="match status" value="2"/>
</dbReference>
<evidence type="ECO:0000313" key="4">
    <source>
        <dbReference type="Proteomes" id="UP000198635"/>
    </source>
</evidence>
<dbReference type="EMBL" id="FORX01000002">
    <property type="protein sequence ID" value="SFJ31490.1"/>
    <property type="molecule type" value="Genomic_DNA"/>
</dbReference>
<feature type="domain" description="UspA" evidence="2">
    <location>
        <begin position="1"/>
        <end position="151"/>
    </location>
</feature>
<gene>
    <name evidence="3" type="ORF">SAMN04488082_102285</name>
</gene>
<dbReference type="OrthoDB" id="5512840at2"/>